<dbReference type="Gene3D" id="3.30.1490.480">
    <property type="entry name" value="Endolytic murein transglycosylase"/>
    <property type="match status" value="1"/>
</dbReference>
<gene>
    <name evidence="1" type="ORF">PRVXT_001428</name>
</gene>
<dbReference type="AlphaFoldDB" id="A0AAU7VQA6"/>
<evidence type="ECO:0000313" key="1">
    <source>
        <dbReference type="EMBL" id="XBX76246.1"/>
    </source>
</evidence>
<name>A0AAU7VQA6_9FIRM</name>
<sequence length="137" mass="15714">MDKFLLGVGVGILSVYLILTLTSKPLFVNENDILTIAKSQGMLSKEEARQDLYDEIFIEIQEDFEKQLNNTYHKIKIQEGSSLSTITESLVNNKVISDSNEFEETVKDLDQTHNIKYGTFYLQNGLEYEKIIEILTN</sequence>
<organism evidence="1">
    <name type="scientific">Proteinivorax tanatarense</name>
    <dbReference type="NCBI Taxonomy" id="1260629"/>
    <lineage>
        <taxon>Bacteria</taxon>
        <taxon>Bacillati</taxon>
        <taxon>Bacillota</taxon>
        <taxon>Clostridia</taxon>
        <taxon>Eubacteriales</taxon>
        <taxon>Proteinivoracaceae</taxon>
        <taxon>Proteinivorax</taxon>
    </lineage>
</organism>
<proteinExistence type="predicted"/>
<reference evidence="1" key="1">
    <citation type="journal article" date="2013" name="Extremophiles">
        <title>Proteinivorax tanatarense gen. nov., sp. nov., an anaerobic, haloalkaliphilic, proteolytic bacterium isolated from a decaying algal bloom, and proposal of Proteinivoraceae fam. nov.</title>
        <authorList>
            <person name="Kevbrin V."/>
            <person name="Boltyanskaya Y."/>
            <person name="Zhilina T."/>
            <person name="Kolganova T."/>
            <person name="Lavrentjeva E."/>
            <person name="Kuznetsov B."/>
        </authorList>
    </citation>
    <scope>NUCLEOTIDE SEQUENCE</scope>
    <source>
        <strain evidence="1">Z-910T</strain>
    </source>
</reference>
<protein>
    <submittedName>
        <fullName evidence="1">Uncharacterized protein</fullName>
    </submittedName>
</protein>
<dbReference type="RefSeq" id="WP_350344980.1">
    <property type="nucleotide sequence ID" value="NZ_CP158367.1"/>
</dbReference>
<reference evidence="1" key="2">
    <citation type="submission" date="2024-06" db="EMBL/GenBank/DDBJ databases">
        <authorList>
            <person name="Petrova K.O."/>
            <person name="Toshchakov S.V."/>
            <person name="Boltjanskaja Y.V."/>
            <person name="Kevbrin V."/>
        </authorList>
    </citation>
    <scope>NUCLEOTIDE SEQUENCE</scope>
    <source>
        <strain evidence="1">Z-910T</strain>
    </source>
</reference>
<accession>A0AAU7VQA6</accession>
<dbReference type="EMBL" id="CP158367">
    <property type="protein sequence ID" value="XBX76246.1"/>
    <property type="molecule type" value="Genomic_DNA"/>
</dbReference>